<organism evidence="12 13">
    <name type="scientific">Seriola lalandi dorsalis</name>
    <dbReference type="NCBI Taxonomy" id="1841481"/>
    <lineage>
        <taxon>Eukaryota</taxon>
        <taxon>Metazoa</taxon>
        <taxon>Chordata</taxon>
        <taxon>Craniata</taxon>
        <taxon>Vertebrata</taxon>
        <taxon>Euteleostomi</taxon>
        <taxon>Actinopterygii</taxon>
        <taxon>Neopterygii</taxon>
        <taxon>Teleostei</taxon>
        <taxon>Neoteleostei</taxon>
        <taxon>Acanthomorphata</taxon>
        <taxon>Carangaria</taxon>
        <taxon>Carangiformes</taxon>
        <taxon>Carangidae</taxon>
        <taxon>Seriola</taxon>
    </lineage>
</organism>
<dbReference type="Gene3D" id="3.30.160.60">
    <property type="entry name" value="Classic Zinc Finger"/>
    <property type="match status" value="3"/>
</dbReference>
<dbReference type="FunFam" id="3.30.160.60:FF:000688">
    <property type="entry name" value="zinc finger protein 197 isoform X1"/>
    <property type="match status" value="1"/>
</dbReference>
<evidence type="ECO:0000256" key="6">
    <source>
        <dbReference type="ARBA" id="ARBA00022833"/>
    </source>
</evidence>
<proteinExistence type="inferred from homology"/>
<evidence type="ECO:0000256" key="10">
    <source>
        <dbReference type="SAM" id="MobiDB-lite"/>
    </source>
</evidence>
<dbReference type="InterPro" id="IPR036236">
    <property type="entry name" value="Znf_C2H2_sf"/>
</dbReference>
<name>A0A3B4XE47_SERLL</name>
<dbReference type="GO" id="GO:0003677">
    <property type="term" value="F:DNA binding"/>
    <property type="evidence" value="ECO:0007669"/>
    <property type="project" value="UniProtKB-KW"/>
</dbReference>
<dbReference type="PANTHER" id="PTHR24394">
    <property type="entry name" value="ZINC FINGER PROTEIN"/>
    <property type="match status" value="1"/>
</dbReference>
<comment type="similarity">
    <text evidence="2">Belongs to the krueppel C2H2-type zinc-finger protein family.</text>
</comment>
<comment type="subcellular location">
    <subcellularLocation>
        <location evidence="1">Nucleus</location>
    </subcellularLocation>
</comment>
<dbReference type="Proteomes" id="UP000261360">
    <property type="component" value="Unplaced"/>
</dbReference>
<evidence type="ECO:0000256" key="7">
    <source>
        <dbReference type="ARBA" id="ARBA00023125"/>
    </source>
</evidence>
<keyword evidence="13" id="KW-1185">Reference proteome</keyword>
<evidence type="ECO:0000256" key="3">
    <source>
        <dbReference type="ARBA" id="ARBA00022723"/>
    </source>
</evidence>
<dbReference type="GeneTree" id="ENSGT01150000286952"/>
<accession>A0A3B4XE47</accession>
<evidence type="ECO:0000256" key="5">
    <source>
        <dbReference type="ARBA" id="ARBA00022771"/>
    </source>
</evidence>
<dbReference type="FunFam" id="3.30.160.60:FF:001954">
    <property type="entry name" value="Zinc finger protein 787"/>
    <property type="match status" value="1"/>
</dbReference>
<dbReference type="Ensembl" id="ENSSLDT00000011012.1">
    <property type="protein sequence ID" value="ENSSLDP00000010623.1"/>
    <property type="gene ID" value="ENSSLDG00000008476.1"/>
</dbReference>
<dbReference type="SMART" id="SM00355">
    <property type="entry name" value="ZnF_C2H2"/>
    <property type="match status" value="2"/>
</dbReference>
<protein>
    <recommendedName>
        <fullName evidence="11">C2H2-type domain-containing protein</fullName>
    </recommendedName>
</protein>
<reference evidence="12" key="2">
    <citation type="submission" date="2025-09" db="UniProtKB">
        <authorList>
            <consortium name="Ensembl"/>
        </authorList>
    </citation>
    <scope>IDENTIFICATION</scope>
</reference>
<dbReference type="PANTHER" id="PTHR24394:SF44">
    <property type="entry name" value="ZINC FINGER PROTEIN 271-LIKE"/>
    <property type="match status" value="1"/>
</dbReference>
<feature type="region of interest" description="Disordered" evidence="10">
    <location>
        <begin position="1"/>
        <end position="40"/>
    </location>
</feature>
<sequence length="137" mass="15944">MLTNTNEESKPEPNSNHQLLSHNKPRSERKRACRSRIKDSLRHTGERPYLCSTCGKRFSQASTLKNHVRIHTGEKLYSCKTCGRAFKRNSVLKPHEYPHSNHLKVQLRSHTREKPYTCNTCGKRFSQTSSPNVQRRN</sequence>
<feature type="domain" description="C2H2-type" evidence="11">
    <location>
        <begin position="116"/>
        <end position="137"/>
    </location>
</feature>
<evidence type="ECO:0000313" key="13">
    <source>
        <dbReference type="Proteomes" id="UP000261360"/>
    </source>
</evidence>
<dbReference type="FunFam" id="3.30.160.60:FF:000176">
    <property type="entry name" value="zinc finger protein 70"/>
    <property type="match status" value="1"/>
</dbReference>
<dbReference type="AlphaFoldDB" id="A0A3B4XE47"/>
<dbReference type="PROSITE" id="PS00028">
    <property type="entry name" value="ZINC_FINGER_C2H2_1"/>
    <property type="match status" value="2"/>
</dbReference>
<feature type="domain" description="C2H2-type" evidence="11">
    <location>
        <begin position="77"/>
        <end position="115"/>
    </location>
</feature>
<dbReference type="Pfam" id="PF00096">
    <property type="entry name" value="zf-C2H2"/>
    <property type="match status" value="2"/>
</dbReference>
<feature type="domain" description="C2H2-type" evidence="11">
    <location>
        <begin position="49"/>
        <end position="76"/>
    </location>
</feature>
<evidence type="ECO:0000256" key="4">
    <source>
        <dbReference type="ARBA" id="ARBA00022737"/>
    </source>
</evidence>
<dbReference type="GO" id="GO:0000981">
    <property type="term" value="F:DNA-binding transcription factor activity, RNA polymerase II-specific"/>
    <property type="evidence" value="ECO:0007669"/>
    <property type="project" value="TreeGrafter"/>
</dbReference>
<dbReference type="PROSITE" id="PS50157">
    <property type="entry name" value="ZINC_FINGER_C2H2_2"/>
    <property type="match status" value="3"/>
</dbReference>
<keyword evidence="8" id="KW-0539">Nucleus</keyword>
<evidence type="ECO:0000256" key="1">
    <source>
        <dbReference type="ARBA" id="ARBA00004123"/>
    </source>
</evidence>
<dbReference type="GO" id="GO:0008270">
    <property type="term" value="F:zinc ion binding"/>
    <property type="evidence" value="ECO:0007669"/>
    <property type="project" value="UniProtKB-KW"/>
</dbReference>
<dbReference type="SUPFAM" id="SSF57667">
    <property type="entry name" value="beta-beta-alpha zinc fingers"/>
    <property type="match status" value="2"/>
</dbReference>
<reference evidence="12" key="1">
    <citation type="submission" date="2025-08" db="UniProtKB">
        <authorList>
            <consortium name="Ensembl"/>
        </authorList>
    </citation>
    <scope>IDENTIFICATION</scope>
</reference>
<evidence type="ECO:0000259" key="11">
    <source>
        <dbReference type="PROSITE" id="PS50157"/>
    </source>
</evidence>
<keyword evidence="5 9" id="KW-0863">Zinc-finger</keyword>
<evidence type="ECO:0000256" key="8">
    <source>
        <dbReference type="ARBA" id="ARBA00023242"/>
    </source>
</evidence>
<evidence type="ECO:0000256" key="9">
    <source>
        <dbReference type="PROSITE-ProRule" id="PRU00042"/>
    </source>
</evidence>
<keyword evidence="3" id="KW-0479">Metal-binding</keyword>
<feature type="compositionally biased region" description="Polar residues" evidence="10">
    <location>
        <begin position="1"/>
        <end position="21"/>
    </location>
</feature>
<feature type="compositionally biased region" description="Basic residues" evidence="10">
    <location>
        <begin position="23"/>
        <end position="35"/>
    </location>
</feature>
<keyword evidence="7" id="KW-0238">DNA-binding</keyword>
<dbReference type="GO" id="GO:0005634">
    <property type="term" value="C:nucleus"/>
    <property type="evidence" value="ECO:0007669"/>
    <property type="project" value="UniProtKB-SubCell"/>
</dbReference>
<dbReference type="InterPro" id="IPR013087">
    <property type="entry name" value="Znf_C2H2_type"/>
</dbReference>
<keyword evidence="4" id="KW-0677">Repeat</keyword>
<keyword evidence="6" id="KW-0862">Zinc</keyword>
<evidence type="ECO:0000313" key="12">
    <source>
        <dbReference type="Ensembl" id="ENSSLDP00000010623.1"/>
    </source>
</evidence>
<evidence type="ECO:0000256" key="2">
    <source>
        <dbReference type="ARBA" id="ARBA00006991"/>
    </source>
</evidence>